<keyword evidence="3 6" id="KW-0812">Transmembrane</keyword>
<keyword evidence="4 6" id="KW-1133">Transmembrane helix</keyword>
<dbReference type="STRING" id="1286171.EAL2_c20700"/>
<feature type="domain" description="MrpA C-terminal/MbhD" evidence="7">
    <location>
        <begin position="19"/>
        <end position="84"/>
    </location>
</feature>
<keyword evidence="9" id="KW-1185">Reference proteome</keyword>
<keyword evidence="2" id="KW-1003">Cell membrane</keyword>
<feature type="transmembrane region" description="Helical" evidence="6">
    <location>
        <begin position="37"/>
        <end position="55"/>
    </location>
</feature>
<feature type="transmembrane region" description="Helical" evidence="6">
    <location>
        <begin position="12"/>
        <end position="30"/>
    </location>
</feature>
<evidence type="ECO:0000256" key="4">
    <source>
        <dbReference type="ARBA" id="ARBA00022989"/>
    </source>
</evidence>
<dbReference type="InterPro" id="IPR025383">
    <property type="entry name" value="MrpA_C/MbhD"/>
</dbReference>
<evidence type="ECO:0000259" key="7">
    <source>
        <dbReference type="Pfam" id="PF13244"/>
    </source>
</evidence>
<proteinExistence type="predicted"/>
<protein>
    <recommendedName>
        <fullName evidence="7">MrpA C-terminal/MbhD domain-containing protein</fullName>
    </recommendedName>
</protein>
<sequence length="190" mass="20899">MRLSPEKEASSMLDILLLLIVALIAVAIVVHTDLFNIVILYSIFSLLCATLYLVYMAPDVALAEAAIGSAFVPMIFIVAISKQREFIVLSRLEDGFLSAGSDGSRPGRGYVILKALCRQYGLKLVLCPSGEEKACRILARSSADIFVYEEDGEYIMEGKGSSLIMERLSHMLIDHEDISLVLTGDDENYD</sequence>
<accession>W8U918</accession>
<dbReference type="KEGG" id="eac:EAL2_c20700"/>
<comment type="subcellular location">
    <subcellularLocation>
        <location evidence="1">Cell membrane</location>
        <topology evidence="1">Multi-pass membrane protein</topology>
    </subcellularLocation>
</comment>
<evidence type="ECO:0000313" key="8">
    <source>
        <dbReference type="EMBL" id="AHM57351.1"/>
    </source>
</evidence>
<evidence type="ECO:0000313" key="9">
    <source>
        <dbReference type="Proteomes" id="UP000019591"/>
    </source>
</evidence>
<dbReference type="HOGENOM" id="CLU_1426038_0_0_9"/>
<dbReference type="EMBL" id="CP007452">
    <property type="protein sequence ID" value="AHM57351.1"/>
    <property type="molecule type" value="Genomic_DNA"/>
</dbReference>
<reference evidence="8 9" key="1">
    <citation type="journal article" date="2014" name="Genome Announc.">
        <title>Complete Genome Sequence of Amino Acid-Utilizing Eubacterium acidaminophilum al-2 (DSM 3953).</title>
        <authorList>
            <person name="Poehlein A."/>
            <person name="Andreesen J.R."/>
            <person name="Daniel R."/>
        </authorList>
    </citation>
    <scope>NUCLEOTIDE SEQUENCE [LARGE SCALE GENOMIC DNA]</scope>
    <source>
        <strain evidence="8 9">DSM 3953</strain>
    </source>
</reference>
<evidence type="ECO:0000256" key="6">
    <source>
        <dbReference type="SAM" id="Phobius"/>
    </source>
</evidence>
<feature type="transmembrane region" description="Helical" evidence="6">
    <location>
        <begin position="61"/>
        <end position="81"/>
    </location>
</feature>
<evidence type="ECO:0000256" key="5">
    <source>
        <dbReference type="ARBA" id="ARBA00023136"/>
    </source>
</evidence>
<organism evidence="8 9">
    <name type="scientific">Peptoclostridium acidaminophilum DSM 3953</name>
    <dbReference type="NCBI Taxonomy" id="1286171"/>
    <lineage>
        <taxon>Bacteria</taxon>
        <taxon>Bacillati</taxon>
        <taxon>Bacillota</taxon>
        <taxon>Clostridia</taxon>
        <taxon>Peptostreptococcales</taxon>
        <taxon>Peptoclostridiaceae</taxon>
        <taxon>Peptoclostridium</taxon>
    </lineage>
</organism>
<dbReference type="eggNOG" id="ENOG5032DNN">
    <property type="taxonomic scope" value="Bacteria"/>
</dbReference>
<evidence type="ECO:0000256" key="2">
    <source>
        <dbReference type="ARBA" id="ARBA00022475"/>
    </source>
</evidence>
<name>W8U918_PEPAC</name>
<dbReference type="AlphaFoldDB" id="W8U918"/>
<dbReference type="PATRIC" id="fig|1286171.3.peg.2017"/>
<dbReference type="GO" id="GO:0005886">
    <property type="term" value="C:plasma membrane"/>
    <property type="evidence" value="ECO:0007669"/>
    <property type="project" value="UniProtKB-SubCell"/>
</dbReference>
<keyword evidence="5 6" id="KW-0472">Membrane</keyword>
<evidence type="ECO:0000256" key="1">
    <source>
        <dbReference type="ARBA" id="ARBA00004651"/>
    </source>
</evidence>
<evidence type="ECO:0000256" key="3">
    <source>
        <dbReference type="ARBA" id="ARBA00022692"/>
    </source>
</evidence>
<dbReference type="Proteomes" id="UP000019591">
    <property type="component" value="Chromosome"/>
</dbReference>
<dbReference type="Pfam" id="PF13244">
    <property type="entry name" value="MbhD"/>
    <property type="match status" value="1"/>
</dbReference>
<gene>
    <name evidence="8" type="ORF">EAL2_c20700</name>
</gene>